<feature type="binding site" evidence="1">
    <location>
        <position position="139"/>
    </location>
    <ligand>
        <name>Zn(2+)</name>
        <dbReference type="ChEBI" id="CHEBI:29105"/>
    </ligand>
</feature>
<dbReference type="Gene3D" id="1.20.140.30">
    <property type="entry name" value="MOB kinase activator"/>
    <property type="match status" value="1"/>
</dbReference>
<dbReference type="AlphaFoldDB" id="A0A498SD36"/>
<feature type="binding site" evidence="1">
    <location>
        <position position="144"/>
    </location>
    <ligand>
        <name>Zn(2+)</name>
        <dbReference type="ChEBI" id="CHEBI:29105"/>
    </ligand>
</feature>
<dbReference type="STRING" id="6277.A0A498SD36"/>
<dbReference type="InterPro" id="IPR036703">
    <property type="entry name" value="MOB_kinase_act_sf"/>
</dbReference>
<dbReference type="SMART" id="SM01388">
    <property type="entry name" value="Mob1_phocein"/>
    <property type="match status" value="1"/>
</dbReference>
<dbReference type="SUPFAM" id="SSF101152">
    <property type="entry name" value="Mob1/phocein"/>
    <property type="match status" value="2"/>
</dbReference>
<gene>
    <name evidence="2" type="ORF">NAV_LOCUS4558</name>
</gene>
<dbReference type="OrthoDB" id="8170117at2759"/>
<dbReference type="PANTHER" id="PTHR22599">
    <property type="entry name" value="MPS ONE BINDER KINASE ACTIVATOR-LIKE MOB"/>
    <property type="match status" value="1"/>
</dbReference>
<proteinExistence type="predicted"/>
<protein>
    <recommendedName>
        <fullName evidence="4">Mob1/phocein family protein</fullName>
    </recommendedName>
</protein>
<dbReference type="InterPro" id="IPR005301">
    <property type="entry name" value="MOB_kinase_act_fam"/>
</dbReference>
<keyword evidence="3" id="KW-1185">Reference proteome</keyword>
<dbReference type="Pfam" id="PF03637">
    <property type="entry name" value="Mob1_phocein"/>
    <property type="match status" value="2"/>
</dbReference>
<dbReference type="Proteomes" id="UP000276991">
    <property type="component" value="Unassembled WGS sequence"/>
</dbReference>
<dbReference type="EMBL" id="UPTC01000690">
    <property type="protein sequence ID" value="VBB29767.1"/>
    <property type="molecule type" value="Genomic_DNA"/>
</dbReference>
<organism evidence="2 3">
    <name type="scientific">Acanthocheilonema viteae</name>
    <name type="common">Filarial nematode worm</name>
    <name type="synonym">Dipetalonema viteae</name>
    <dbReference type="NCBI Taxonomy" id="6277"/>
    <lineage>
        <taxon>Eukaryota</taxon>
        <taxon>Metazoa</taxon>
        <taxon>Ecdysozoa</taxon>
        <taxon>Nematoda</taxon>
        <taxon>Chromadorea</taxon>
        <taxon>Rhabditida</taxon>
        <taxon>Spirurina</taxon>
        <taxon>Spiruromorpha</taxon>
        <taxon>Filarioidea</taxon>
        <taxon>Onchocercidae</taxon>
        <taxon>Acanthocheilonema</taxon>
    </lineage>
</organism>
<evidence type="ECO:0000256" key="1">
    <source>
        <dbReference type="PIRSR" id="PIRSR605301-1"/>
    </source>
</evidence>
<keyword evidence="1" id="KW-0479">Metal-binding</keyword>
<keyword evidence="1" id="KW-0862">Zinc</keyword>
<evidence type="ECO:0008006" key="4">
    <source>
        <dbReference type="Google" id="ProtNLM"/>
    </source>
</evidence>
<evidence type="ECO:0000313" key="3">
    <source>
        <dbReference type="Proteomes" id="UP000276991"/>
    </source>
</evidence>
<reference evidence="2 3" key="1">
    <citation type="submission" date="2018-08" db="EMBL/GenBank/DDBJ databases">
        <authorList>
            <person name="Laetsch R D."/>
            <person name="Stevens L."/>
            <person name="Kumar S."/>
            <person name="Blaxter L. M."/>
        </authorList>
    </citation>
    <scope>NUCLEOTIDE SEQUENCE [LARGE SCALE GENOMIC DNA]</scope>
</reference>
<accession>A0A498SD36</accession>
<evidence type="ECO:0000313" key="2">
    <source>
        <dbReference type="EMBL" id="VBB29767.1"/>
    </source>
</evidence>
<sequence>MHRLRHVDVKQIELLRYASATLGSGNLREAVKLPQGEDPNEWIAVNGTYTYVDGQESLLGDVVLRFPMCAGPKYEYVWLDGRKTIVCPAPVYIDYLMTWVHEQLDDENIFPSQIGQPFPPNFLHIAQAVVKRLFRVYAHVYHQHLGLIGICFRFFLYSEFVKSFIVYKLGCIYSFYEACKKQLNAVEHLNTSFKHFMLFIQEFDLIDSKQLAPLQSFIDRLTLDENSTVL</sequence>
<name>A0A498SD36_ACAVI</name>